<gene>
    <name evidence="1" type="ORF">OSSY52_08390</name>
</gene>
<name>A0A7G1G2W7_9BACT</name>
<accession>A0A7G1G2W7</accession>
<dbReference type="AlphaFoldDB" id="A0A7G1G2W7"/>
<dbReference type="InParanoid" id="A0A7G1G2W7"/>
<dbReference type="RefSeq" id="WP_269777949.1">
    <property type="nucleotide sequence ID" value="NZ_AP018712.1"/>
</dbReference>
<reference evidence="1 2" key="1">
    <citation type="submission" date="2018-06" db="EMBL/GenBank/DDBJ databases">
        <title>Genome sequencing of Oceanotoga sp. sy52.</title>
        <authorList>
            <person name="Mori K."/>
        </authorList>
    </citation>
    <scope>NUCLEOTIDE SEQUENCE [LARGE SCALE GENOMIC DNA]</scope>
    <source>
        <strain evidence="2">sy52</strain>
    </source>
</reference>
<sequence length="42" mass="5037">MDKNLNKKLIKILAQKPINQKDISKKHDLLIKELKKIIKEKR</sequence>
<evidence type="ECO:0000313" key="1">
    <source>
        <dbReference type="EMBL" id="BBE30698.1"/>
    </source>
</evidence>
<protein>
    <submittedName>
        <fullName evidence="1">Uncharacterized protein</fullName>
    </submittedName>
</protein>
<keyword evidence="2" id="KW-1185">Reference proteome</keyword>
<organism evidence="1 2">
    <name type="scientific">Tepiditoga spiralis</name>
    <dbReference type="NCBI Taxonomy" id="2108365"/>
    <lineage>
        <taxon>Bacteria</taxon>
        <taxon>Thermotogati</taxon>
        <taxon>Thermotogota</taxon>
        <taxon>Thermotogae</taxon>
        <taxon>Petrotogales</taxon>
        <taxon>Petrotogaceae</taxon>
        <taxon>Tepiditoga</taxon>
    </lineage>
</organism>
<evidence type="ECO:0000313" key="2">
    <source>
        <dbReference type="Proteomes" id="UP000516361"/>
    </source>
</evidence>
<dbReference type="KEGG" id="ocy:OSSY52_08390"/>
<dbReference type="EMBL" id="AP018712">
    <property type="protein sequence ID" value="BBE30698.1"/>
    <property type="molecule type" value="Genomic_DNA"/>
</dbReference>
<dbReference type="Proteomes" id="UP000516361">
    <property type="component" value="Chromosome"/>
</dbReference>
<proteinExistence type="predicted"/>